<feature type="transmembrane region" description="Helical" evidence="9">
    <location>
        <begin position="156"/>
        <end position="174"/>
    </location>
</feature>
<feature type="domain" description="Major facilitator superfamily (MFS) profile" evidence="10">
    <location>
        <begin position="90"/>
        <end position="591"/>
    </location>
</feature>
<dbReference type="GeneID" id="63735230"/>
<keyword evidence="12" id="KW-1185">Reference proteome</keyword>
<feature type="transmembrane region" description="Helical" evidence="9">
    <location>
        <begin position="527"/>
        <end position="553"/>
    </location>
</feature>
<dbReference type="InterPro" id="IPR036259">
    <property type="entry name" value="MFS_trans_sf"/>
</dbReference>
<dbReference type="PROSITE" id="PS00216">
    <property type="entry name" value="SUGAR_TRANSPORT_1"/>
    <property type="match status" value="1"/>
</dbReference>
<dbReference type="InterPro" id="IPR020846">
    <property type="entry name" value="MFS_dom"/>
</dbReference>
<dbReference type="AlphaFoldDB" id="A0A0B2X5Z7"/>
<sequence>MAAGEDGRGAAVPERSLSGTSHARPLERTRSQNGYGVDDDSDPAPGDGGEERKEPALLGPAKDPYEVAWDGGDDDPLCPRSFSRGRKWLITLIVSHVSLCVTCASSIYTSTYTKMESEFHNSRIVSVLGLSTFVLGIALGPMFLGPLSEFYGRRPIYLVSWTTYVVFLVPQAVAKNVATVIVFRFLDGLTGSAFLAVSGGTVSDLFARHELQAPMALFSVSPFVGPSIGPLLGGFINYNVDWRWTYYVLLVWSGLVWVALVLFVPETYRTHEEVARAVRGAPWSQFGSSVITMRLLMFVSDKEYRALTLSLSLLTLTDPILLRSKAKKLRQDTGDERWLAPMEKAHKSVVRSVGRSLQRPFELLIFEPMCLNLCLYAALLLGILYLFFGAFPLVFGTNHGFNTWQIGLSFMGIFAGMILGIMTDPVWHRVRTRLVQRLEAETGVSGASEPEFRLPPAVLGAFLVPAGIFMFGWSTYPWVHWMVPIIGSCIFAIGNVLLFTGIFTFLPCPIGWTLADATFLLLIQVDAYPLYAASALAANAFVRCIFAAAFPLFGIQMYDKLGFQWASSLLAFLMVAMVPFPYIFFRYGKKIRSKSRYAKS</sequence>
<comment type="similarity">
    <text evidence="3">Belongs to the major facilitator superfamily.</text>
</comment>
<feature type="transmembrane region" description="Helical" evidence="9">
    <location>
        <begin position="180"/>
        <end position="203"/>
    </location>
</feature>
<keyword evidence="6 9" id="KW-1133">Transmembrane helix</keyword>
<dbReference type="HOGENOM" id="CLU_008455_11_5_1"/>
<dbReference type="SUPFAM" id="SSF103473">
    <property type="entry name" value="MFS general substrate transporter"/>
    <property type="match status" value="1"/>
</dbReference>
<feature type="transmembrane region" description="Helical" evidence="9">
    <location>
        <begin position="88"/>
        <end position="109"/>
    </location>
</feature>
<feature type="region of interest" description="Disordered" evidence="8">
    <location>
        <begin position="1"/>
        <end position="57"/>
    </location>
</feature>
<evidence type="ECO:0000256" key="6">
    <source>
        <dbReference type="ARBA" id="ARBA00022989"/>
    </source>
</evidence>
<evidence type="ECO:0000256" key="1">
    <source>
        <dbReference type="ARBA" id="ARBA00004141"/>
    </source>
</evidence>
<dbReference type="GO" id="GO:0140115">
    <property type="term" value="P:export across plasma membrane"/>
    <property type="evidence" value="ECO:0007669"/>
    <property type="project" value="UniProtKB-ARBA"/>
</dbReference>
<comment type="subcellular location">
    <subcellularLocation>
        <location evidence="2">Cell membrane</location>
    </subcellularLocation>
    <subcellularLocation>
        <location evidence="1">Membrane</location>
        <topology evidence="1">Multi-pass membrane protein</topology>
    </subcellularLocation>
</comment>
<dbReference type="GO" id="GO:0042908">
    <property type="term" value="P:xenobiotic transport"/>
    <property type="evidence" value="ECO:0007669"/>
    <property type="project" value="UniProtKB-ARBA"/>
</dbReference>
<reference evidence="11 12" key="1">
    <citation type="journal article" date="2014" name="Proc. Natl. Acad. Sci. U.S.A.">
        <title>Trajectory and genomic determinants of fungal-pathogen speciation and host adaptation.</title>
        <authorList>
            <person name="Hu X."/>
            <person name="Xiao G."/>
            <person name="Zheng P."/>
            <person name="Shang Y."/>
            <person name="Su Y."/>
            <person name="Zhang X."/>
            <person name="Liu X."/>
            <person name="Zhan S."/>
            <person name="St Leger R.J."/>
            <person name="Wang C."/>
        </authorList>
    </citation>
    <scope>NUCLEOTIDE SEQUENCE [LARGE SCALE GENOMIC DNA]</scope>
    <source>
        <strain evidence="11 12">ARSEF 1941</strain>
    </source>
</reference>
<dbReference type="GO" id="GO:0022857">
    <property type="term" value="F:transmembrane transporter activity"/>
    <property type="evidence" value="ECO:0007669"/>
    <property type="project" value="InterPro"/>
</dbReference>
<evidence type="ECO:0000256" key="7">
    <source>
        <dbReference type="ARBA" id="ARBA00023136"/>
    </source>
</evidence>
<dbReference type="FunFam" id="1.20.1250.20:FF:000082">
    <property type="entry name" value="MFS multidrug transporter, putative"/>
    <property type="match status" value="2"/>
</dbReference>
<keyword evidence="7 9" id="KW-0472">Membrane</keyword>
<dbReference type="OrthoDB" id="3561359at2759"/>
<dbReference type="Gene3D" id="1.20.1250.20">
    <property type="entry name" value="MFS general substrate transporter like domains"/>
    <property type="match status" value="1"/>
</dbReference>
<feature type="transmembrane region" description="Helical" evidence="9">
    <location>
        <begin position="373"/>
        <end position="394"/>
    </location>
</feature>
<protein>
    <submittedName>
        <fullName evidence="11">Major facilitator superfamily domain, general substrate transporter</fullName>
    </submittedName>
</protein>
<evidence type="ECO:0000256" key="2">
    <source>
        <dbReference type="ARBA" id="ARBA00004236"/>
    </source>
</evidence>
<feature type="transmembrane region" description="Helical" evidence="9">
    <location>
        <begin position="406"/>
        <end position="427"/>
    </location>
</feature>
<feature type="transmembrane region" description="Helical" evidence="9">
    <location>
        <begin position="457"/>
        <end position="476"/>
    </location>
</feature>
<evidence type="ECO:0000256" key="8">
    <source>
        <dbReference type="SAM" id="MobiDB-lite"/>
    </source>
</evidence>
<dbReference type="GO" id="GO:0005886">
    <property type="term" value="C:plasma membrane"/>
    <property type="evidence" value="ECO:0007669"/>
    <property type="project" value="UniProtKB-SubCell"/>
</dbReference>
<feature type="transmembrane region" description="Helical" evidence="9">
    <location>
        <begin position="244"/>
        <end position="265"/>
    </location>
</feature>
<dbReference type="PROSITE" id="PS50850">
    <property type="entry name" value="MFS"/>
    <property type="match status" value="1"/>
</dbReference>
<dbReference type="PANTHER" id="PTHR23502">
    <property type="entry name" value="MAJOR FACILITATOR SUPERFAMILY"/>
    <property type="match status" value="1"/>
</dbReference>
<feature type="transmembrane region" description="Helical" evidence="9">
    <location>
        <begin position="565"/>
        <end position="585"/>
    </location>
</feature>
<feature type="transmembrane region" description="Helical" evidence="9">
    <location>
        <begin position="124"/>
        <end position="144"/>
    </location>
</feature>
<feature type="transmembrane region" description="Helical" evidence="9">
    <location>
        <begin position="215"/>
        <end position="238"/>
    </location>
</feature>
<dbReference type="STRING" id="1081103.A0A0B2X5Z7"/>
<accession>A0A0B2X5Z7</accession>
<organism evidence="11 12">
    <name type="scientific">Metarhizium album (strain ARSEF 1941)</name>
    <dbReference type="NCBI Taxonomy" id="1081103"/>
    <lineage>
        <taxon>Eukaryota</taxon>
        <taxon>Fungi</taxon>
        <taxon>Dikarya</taxon>
        <taxon>Ascomycota</taxon>
        <taxon>Pezizomycotina</taxon>
        <taxon>Sordariomycetes</taxon>
        <taxon>Hypocreomycetidae</taxon>
        <taxon>Hypocreales</taxon>
        <taxon>Clavicipitaceae</taxon>
        <taxon>Metarhizium</taxon>
    </lineage>
</organism>
<dbReference type="Proteomes" id="UP000030816">
    <property type="component" value="Unassembled WGS sequence"/>
</dbReference>
<name>A0A0B2X5Z7_METAS</name>
<evidence type="ECO:0000256" key="9">
    <source>
        <dbReference type="SAM" id="Phobius"/>
    </source>
</evidence>
<comment type="caution">
    <text evidence="11">The sequence shown here is derived from an EMBL/GenBank/DDBJ whole genome shotgun (WGS) entry which is preliminary data.</text>
</comment>
<proteinExistence type="inferred from homology"/>
<keyword evidence="5 9" id="KW-0812">Transmembrane</keyword>
<dbReference type="CDD" id="cd17323">
    <property type="entry name" value="MFS_Tpo1_MDR_like"/>
    <property type="match status" value="1"/>
</dbReference>
<dbReference type="Pfam" id="PF07690">
    <property type="entry name" value="MFS_1"/>
    <property type="match status" value="1"/>
</dbReference>
<dbReference type="RefSeq" id="XP_040682839.1">
    <property type="nucleotide sequence ID" value="XM_040819574.1"/>
</dbReference>
<evidence type="ECO:0000256" key="5">
    <source>
        <dbReference type="ARBA" id="ARBA00022692"/>
    </source>
</evidence>
<dbReference type="InterPro" id="IPR005829">
    <property type="entry name" value="Sugar_transporter_CS"/>
</dbReference>
<gene>
    <name evidence="11" type="ORF">MAM_00775</name>
</gene>
<evidence type="ECO:0000256" key="3">
    <source>
        <dbReference type="ARBA" id="ARBA00008335"/>
    </source>
</evidence>
<evidence type="ECO:0000259" key="10">
    <source>
        <dbReference type="PROSITE" id="PS50850"/>
    </source>
</evidence>
<dbReference type="PANTHER" id="PTHR23502:SF7">
    <property type="entry name" value="DRUG_PROTON ANTIPORTER YHK8-RELATED"/>
    <property type="match status" value="1"/>
</dbReference>
<keyword evidence="4" id="KW-1003">Cell membrane</keyword>
<evidence type="ECO:0000313" key="11">
    <source>
        <dbReference type="EMBL" id="KHO01774.1"/>
    </source>
</evidence>
<dbReference type="EMBL" id="AZHE01000001">
    <property type="protein sequence ID" value="KHO01774.1"/>
    <property type="molecule type" value="Genomic_DNA"/>
</dbReference>
<dbReference type="InterPro" id="IPR011701">
    <property type="entry name" value="MFS"/>
</dbReference>
<feature type="transmembrane region" description="Helical" evidence="9">
    <location>
        <begin position="482"/>
        <end position="506"/>
    </location>
</feature>
<evidence type="ECO:0000256" key="4">
    <source>
        <dbReference type="ARBA" id="ARBA00022475"/>
    </source>
</evidence>
<evidence type="ECO:0000313" key="12">
    <source>
        <dbReference type="Proteomes" id="UP000030816"/>
    </source>
</evidence>